<comment type="caution">
    <text evidence="4">The sequence shown here is derived from an EMBL/GenBank/DDBJ whole genome shotgun (WGS) entry which is preliminary data.</text>
</comment>
<dbReference type="PANTHER" id="PTHR42919:SF8">
    <property type="entry name" value="N-ALPHA-ACETYLTRANSFERASE 50"/>
    <property type="match status" value="1"/>
</dbReference>
<organism evidence="4 5">
    <name type="scientific">Philodulcilactobacillus myokoensis</name>
    <dbReference type="NCBI Taxonomy" id="2929573"/>
    <lineage>
        <taxon>Bacteria</taxon>
        <taxon>Bacillati</taxon>
        <taxon>Bacillota</taxon>
        <taxon>Bacilli</taxon>
        <taxon>Lactobacillales</taxon>
        <taxon>Lactobacillaceae</taxon>
        <taxon>Philodulcilactobacillus</taxon>
    </lineage>
</organism>
<dbReference type="SUPFAM" id="SSF55729">
    <property type="entry name" value="Acyl-CoA N-acyltransferases (Nat)"/>
    <property type="match status" value="1"/>
</dbReference>
<evidence type="ECO:0000313" key="4">
    <source>
        <dbReference type="EMBL" id="GLB47481.1"/>
    </source>
</evidence>
<reference evidence="4" key="2">
    <citation type="journal article" date="2023" name="PLoS ONE">
        <title>Philodulcilactobacillus myokoensis gen. nov., sp. nov., a fructophilic, acidophilic, and agar-phobic lactic acid bacterium isolated from fermented vegetable extracts.</title>
        <authorList>
            <person name="Kouya T."/>
            <person name="Ishiyama Y."/>
            <person name="Ohashi S."/>
            <person name="Kumakubo R."/>
            <person name="Yamazaki T."/>
            <person name="Otaki T."/>
        </authorList>
    </citation>
    <scope>NUCLEOTIDE SEQUENCE</scope>
    <source>
        <strain evidence="4">WR16-4</strain>
    </source>
</reference>
<keyword evidence="1" id="KW-0808">Transferase</keyword>
<dbReference type="AlphaFoldDB" id="A0A9W6ESW5"/>
<gene>
    <name evidence="4" type="primary">paiA</name>
    <name evidence="4" type="ORF">WR164_14600</name>
</gene>
<proteinExistence type="predicted"/>
<dbReference type="Proteomes" id="UP001144204">
    <property type="component" value="Unassembled WGS sequence"/>
</dbReference>
<dbReference type="Pfam" id="PF00583">
    <property type="entry name" value="Acetyltransf_1"/>
    <property type="match status" value="1"/>
</dbReference>
<dbReference type="InterPro" id="IPR051556">
    <property type="entry name" value="N-term/lysine_N-AcTrnsfr"/>
</dbReference>
<feature type="domain" description="N-acetyltransferase" evidence="3">
    <location>
        <begin position="3"/>
        <end position="171"/>
    </location>
</feature>
<evidence type="ECO:0000256" key="1">
    <source>
        <dbReference type="ARBA" id="ARBA00022679"/>
    </source>
</evidence>
<accession>A0A9W6ESW5</accession>
<keyword evidence="5" id="KW-1185">Reference proteome</keyword>
<evidence type="ECO:0000259" key="3">
    <source>
        <dbReference type="PROSITE" id="PS51186"/>
    </source>
</evidence>
<keyword evidence="2" id="KW-0012">Acyltransferase</keyword>
<dbReference type="EMBL" id="BRPL01000004">
    <property type="protein sequence ID" value="GLB47481.1"/>
    <property type="molecule type" value="Genomic_DNA"/>
</dbReference>
<dbReference type="Gene3D" id="3.40.630.30">
    <property type="match status" value="1"/>
</dbReference>
<protein>
    <submittedName>
        <fullName evidence="4">Spermidine/spermine N(1)-acetyltransferase</fullName>
    </submittedName>
</protein>
<evidence type="ECO:0000256" key="2">
    <source>
        <dbReference type="ARBA" id="ARBA00023315"/>
    </source>
</evidence>
<reference evidence="4" key="1">
    <citation type="submission" date="2022-07" db="EMBL/GenBank/DDBJ databases">
        <authorList>
            <person name="Kouya T."/>
            <person name="Ishiyama Y."/>
        </authorList>
    </citation>
    <scope>NUCLEOTIDE SEQUENCE</scope>
    <source>
        <strain evidence="4">WR16-4</strain>
    </source>
</reference>
<dbReference type="PROSITE" id="PS51186">
    <property type="entry name" value="GNAT"/>
    <property type="match status" value="1"/>
</dbReference>
<dbReference type="PANTHER" id="PTHR42919">
    <property type="entry name" value="N-ALPHA-ACETYLTRANSFERASE"/>
    <property type="match status" value="1"/>
</dbReference>
<dbReference type="InterPro" id="IPR000182">
    <property type="entry name" value="GNAT_dom"/>
</dbReference>
<dbReference type="InterPro" id="IPR016181">
    <property type="entry name" value="Acyl_CoA_acyltransferase"/>
</dbReference>
<name>A0A9W6ESW5_9LACO</name>
<sequence length="171" mass="20038">MKSSIIKCNQENVNELQKISRKTFSETFGAQNSQKNLDEYLKQAYNKEKLLKEINNPNSQFYFIKTNHKIAGYLKLNLNDAQSEKMSNDDLEVERIYLVKTMQKLGLGRKLFDKAIAEAKKHHKKTIWLGVWEHNENGKAFYKHLGFKPFSDHVFQLGDDAQRDILMKKQV</sequence>
<dbReference type="CDD" id="cd04301">
    <property type="entry name" value="NAT_SF"/>
    <property type="match status" value="1"/>
</dbReference>
<evidence type="ECO:0000313" key="5">
    <source>
        <dbReference type="Proteomes" id="UP001144204"/>
    </source>
</evidence>
<dbReference type="RefSeq" id="WP_286137020.1">
    <property type="nucleotide sequence ID" value="NZ_BRPL01000004.1"/>
</dbReference>
<dbReference type="GO" id="GO:0016747">
    <property type="term" value="F:acyltransferase activity, transferring groups other than amino-acyl groups"/>
    <property type="evidence" value="ECO:0007669"/>
    <property type="project" value="InterPro"/>
</dbReference>